<dbReference type="RefSeq" id="WP_166402185.1">
    <property type="nucleotide sequence ID" value="NZ_JAANHS010000003.1"/>
</dbReference>
<accession>A0ABX0G4L2</accession>
<keyword evidence="3" id="KW-1185">Reference proteome</keyword>
<feature type="transmembrane region" description="Helical" evidence="1">
    <location>
        <begin position="41"/>
        <end position="65"/>
    </location>
</feature>
<feature type="transmembrane region" description="Helical" evidence="1">
    <location>
        <begin position="7"/>
        <end position="29"/>
    </location>
</feature>
<evidence type="ECO:0000313" key="2">
    <source>
        <dbReference type="EMBL" id="NHB76130.1"/>
    </source>
</evidence>
<evidence type="ECO:0000313" key="3">
    <source>
        <dbReference type="Proteomes" id="UP001515660"/>
    </source>
</evidence>
<reference evidence="2 3" key="1">
    <citation type="journal article" date="2022" name="Microorganisms">
        <title>Genome Sequence and Characterization of a Xanthorhodopsin-Containing, Aerobic Anoxygenic Phototrophic Rhodobacter Species, Isolated from Mesophilic Conditions at Yellowstone National Park.</title>
        <authorList>
            <person name="Kyndt J.A."/>
            <person name="Robertson S."/>
            <person name="Shoffstall I.B."/>
            <person name="Ramaley R.F."/>
            <person name="Meyer T.E."/>
        </authorList>
    </citation>
    <scope>NUCLEOTIDE SEQUENCE [LARGE SCALE GENOMIC DNA]</scope>
    <source>
        <strain evidence="2 3">M37P</strain>
    </source>
</reference>
<name>A0ABX0G4L2_9RHOB</name>
<protein>
    <recommendedName>
        <fullName evidence="4">DUF4064 domain-containing protein</fullName>
    </recommendedName>
</protein>
<dbReference type="Proteomes" id="UP001515660">
    <property type="component" value="Unassembled WGS sequence"/>
</dbReference>
<dbReference type="EMBL" id="JAANHS010000003">
    <property type="protein sequence ID" value="NHB76130.1"/>
    <property type="molecule type" value="Genomic_DNA"/>
</dbReference>
<proteinExistence type="predicted"/>
<evidence type="ECO:0008006" key="4">
    <source>
        <dbReference type="Google" id="ProtNLM"/>
    </source>
</evidence>
<feature type="transmembrane region" description="Helical" evidence="1">
    <location>
        <begin position="72"/>
        <end position="105"/>
    </location>
</feature>
<evidence type="ECO:0000256" key="1">
    <source>
        <dbReference type="SAM" id="Phobius"/>
    </source>
</evidence>
<comment type="caution">
    <text evidence="2">The sequence shown here is derived from an EMBL/GenBank/DDBJ whole genome shotgun (WGS) entry which is preliminary data.</text>
</comment>
<sequence>MKKAGGIIALIAGIFGTIAAGVTLFIGGIGSAMKADGGDTVIALGWGGVAFSFLAIILGAVAMGARGRLPGALLIVTAVLGAILGGTLVAVFMALALVGGVLALFGNQNAQIRPGPSDQSA</sequence>
<keyword evidence="1" id="KW-1133">Transmembrane helix</keyword>
<keyword evidence="1" id="KW-0812">Transmembrane</keyword>
<keyword evidence="1" id="KW-0472">Membrane</keyword>
<organism evidence="2 3">
    <name type="scientific">Rhodobacter calidifons</name>
    <dbReference type="NCBI Taxonomy" id="2715277"/>
    <lineage>
        <taxon>Bacteria</taxon>
        <taxon>Pseudomonadati</taxon>
        <taxon>Pseudomonadota</taxon>
        <taxon>Alphaproteobacteria</taxon>
        <taxon>Rhodobacterales</taxon>
        <taxon>Rhodobacter group</taxon>
        <taxon>Rhodobacter</taxon>
    </lineage>
</organism>
<gene>
    <name evidence="2" type="ORF">G8O29_05155</name>
</gene>